<name>A0A8H3ZF28_9PEZI</name>
<dbReference type="EMBL" id="WOWK01000134">
    <property type="protein sequence ID" value="KAF0317259.1"/>
    <property type="molecule type" value="Genomic_DNA"/>
</dbReference>
<feature type="compositionally biased region" description="Low complexity" evidence="1">
    <location>
        <begin position="9"/>
        <end position="28"/>
    </location>
</feature>
<evidence type="ECO:0000256" key="1">
    <source>
        <dbReference type="SAM" id="MobiDB-lite"/>
    </source>
</evidence>
<dbReference type="OrthoDB" id="4152607at2759"/>
<proteinExistence type="predicted"/>
<feature type="region of interest" description="Disordered" evidence="1">
    <location>
        <begin position="1"/>
        <end position="41"/>
    </location>
</feature>
<evidence type="ECO:0000313" key="3">
    <source>
        <dbReference type="EMBL" id="KAF0317259.1"/>
    </source>
</evidence>
<dbReference type="Proteomes" id="UP000434172">
    <property type="component" value="Unassembled WGS sequence"/>
</dbReference>
<keyword evidence="4" id="KW-1185">Reference proteome</keyword>
<protein>
    <recommendedName>
        <fullName evidence="2">DUF7587 domain-containing protein</fullName>
    </recommendedName>
</protein>
<comment type="caution">
    <text evidence="3">The sequence shown here is derived from an EMBL/GenBank/DDBJ whole genome shotgun (WGS) entry which is preliminary data.</text>
</comment>
<accession>A0A8H3ZF28</accession>
<dbReference type="AlphaFoldDB" id="A0A8H3ZF28"/>
<evidence type="ECO:0000313" key="4">
    <source>
        <dbReference type="Proteomes" id="UP000434172"/>
    </source>
</evidence>
<dbReference type="Pfam" id="PF24494">
    <property type="entry name" value="DUF7587"/>
    <property type="match status" value="1"/>
</dbReference>
<feature type="domain" description="DUF7587" evidence="2">
    <location>
        <begin position="51"/>
        <end position="202"/>
    </location>
</feature>
<gene>
    <name evidence="3" type="ORF">GQ607_015475</name>
</gene>
<evidence type="ECO:0000259" key="2">
    <source>
        <dbReference type="Pfam" id="PF24494"/>
    </source>
</evidence>
<reference evidence="3 4" key="1">
    <citation type="submission" date="2019-12" db="EMBL/GenBank/DDBJ databases">
        <title>A genome sequence resource for the geographically widespread anthracnose pathogen Colletotrichum asianum.</title>
        <authorList>
            <person name="Meng Y."/>
        </authorList>
    </citation>
    <scope>NUCLEOTIDE SEQUENCE [LARGE SCALE GENOMIC DNA]</scope>
    <source>
        <strain evidence="3 4">ICMP 18580</strain>
    </source>
</reference>
<dbReference type="InterPro" id="IPR056009">
    <property type="entry name" value="DUF7587"/>
</dbReference>
<organism evidence="3 4">
    <name type="scientific">Colletotrichum asianum</name>
    <dbReference type="NCBI Taxonomy" id="702518"/>
    <lineage>
        <taxon>Eukaryota</taxon>
        <taxon>Fungi</taxon>
        <taxon>Dikarya</taxon>
        <taxon>Ascomycota</taxon>
        <taxon>Pezizomycotina</taxon>
        <taxon>Sordariomycetes</taxon>
        <taxon>Hypocreomycetidae</taxon>
        <taxon>Glomerellales</taxon>
        <taxon>Glomerellaceae</taxon>
        <taxon>Colletotrichum</taxon>
        <taxon>Colletotrichum gloeosporioides species complex</taxon>
    </lineage>
</organism>
<sequence length="387" mass="43145">MASSPNLEAPTSTTASETSSTATQATASHSCLPFSPSRHDHPEISQALEDIPRYLFRVHTPSTAGETTVEHVLSKAATLGKTGATTDIFSMPVREAAEMLNCHLRNWPRDNDNFMSWSSSLLFALQYGLYRSIKPNPDDLSDIQVFVLDTSGLPPGAFIPDTALLNVYTGKDSHREYNLSKIRHLRRNTSYNFGEYLCQGSLSIEDHSTSASLQDIISHGLFKLCPEMQEPNEKPELAKRVCKLRTDCLAVTTSATRLEVRTALSLAIGCFGDEWALPMMAALLSFRRRRRNDSVIIDAFKANFSGKEMLRYDLGALKSFSHERLPEVYQFEKIIQDIHSDQCTRALDSVIASTMKLSLSSQSPATPAKFVPLINYIDIDEDEIWDV</sequence>